<evidence type="ECO:0000256" key="2">
    <source>
        <dbReference type="ARBA" id="ARBA00005698"/>
    </source>
</evidence>
<feature type="transmembrane region" description="Helical" evidence="13">
    <location>
        <begin position="6"/>
        <end position="21"/>
    </location>
</feature>
<proteinExistence type="inferred from homology"/>
<evidence type="ECO:0000256" key="4">
    <source>
        <dbReference type="ARBA" id="ARBA00022475"/>
    </source>
</evidence>
<keyword evidence="5 13" id="KW-0812">Transmembrane</keyword>
<keyword evidence="9 13" id="KW-0520">NAD</keyword>
<dbReference type="RefSeq" id="WP_072068604.1">
    <property type="nucleotide sequence ID" value="NZ_CP047344.1"/>
</dbReference>
<keyword evidence="14" id="KW-0560">Oxidoreductase</keyword>
<dbReference type="InterPro" id="IPR001457">
    <property type="entry name" value="NADH_UbQ/plastoQ_OxRdtase_su6"/>
</dbReference>
<dbReference type="AlphaFoldDB" id="A0A6G6SJS6"/>
<dbReference type="GO" id="GO:0008137">
    <property type="term" value="F:NADH dehydrogenase (ubiquinone) activity"/>
    <property type="evidence" value="ECO:0007669"/>
    <property type="project" value="UniProtKB-UniRule"/>
</dbReference>
<sequence>MEFAFYIAGLIAILATLRVITHTNPVHALLYLVISLIALSVVFFSLGAYFAGALEIIVYAGAIMVLFVFVVMMLNLGKSVVDQERKWLQPKFWIGPALLSLMLLVVLIYAISSVTHGEITGEIIGAKEVGISLFGPYILAVELASVLLLSGLIVAYHIGRDQSHDDLVENDIVENENAGEQK</sequence>
<organism evidence="14 15">
    <name type="scientific">Proteus vulgaris</name>
    <dbReference type="NCBI Taxonomy" id="585"/>
    <lineage>
        <taxon>Bacteria</taxon>
        <taxon>Pseudomonadati</taxon>
        <taxon>Pseudomonadota</taxon>
        <taxon>Gammaproteobacteria</taxon>
        <taxon>Enterobacterales</taxon>
        <taxon>Morganellaceae</taxon>
        <taxon>Proteus</taxon>
    </lineage>
</organism>
<keyword evidence="8 13" id="KW-1133">Transmembrane helix</keyword>
<comment type="similarity">
    <text evidence="2 13">Belongs to the complex I subunit 6 family.</text>
</comment>
<evidence type="ECO:0000256" key="8">
    <source>
        <dbReference type="ARBA" id="ARBA00022989"/>
    </source>
</evidence>
<comment type="catalytic activity">
    <reaction evidence="12 13">
        <text>a quinone + NADH + 5 H(+)(in) = a quinol + NAD(+) + 4 H(+)(out)</text>
        <dbReference type="Rhea" id="RHEA:57888"/>
        <dbReference type="ChEBI" id="CHEBI:15378"/>
        <dbReference type="ChEBI" id="CHEBI:24646"/>
        <dbReference type="ChEBI" id="CHEBI:57540"/>
        <dbReference type="ChEBI" id="CHEBI:57945"/>
        <dbReference type="ChEBI" id="CHEBI:132124"/>
    </reaction>
</comment>
<dbReference type="GO" id="GO:0016491">
    <property type="term" value="F:oxidoreductase activity"/>
    <property type="evidence" value="ECO:0007669"/>
    <property type="project" value="UniProtKB-KW"/>
</dbReference>
<comment type="subcellular location">
    <subcellularLocation>
        <location evidence="1 13">Cell membrane</location>
        <topology evidence="1 13">Multi-pass membrane protein</topology>
    </subcellularLocation>
</comment>
<evidence type="ECO:0000256" key="13">
    <source>
        <dbReference type="RuleBase" id="RU004429"/>
    </source>
</evidence>
<comment type="subunit">
    <text evidence="11">Composed of 13 different subunits. Subunits NuoA, H, J, K, L, M, N constitute the membrane sector of the complex.</text>
</comment>
<reference evidence="14 15" key="1">
    <citation type="submission" date="2020-01" db="EMBL/GenBank/DDBJ databases">
        <title>The genomic epidemiology of tigecycline resistance gene tet(X) variants in a swine farm in China.</title>
        <authorList>
            <person name="Peng K."/>
            <person name="Li R."/>
        </authorList>
    </citation>
    <scope>NUCLEOTIDE SEQUENCE [LARGE SCALE GENOMIC DNA]</scope>
    <source>
        <strain evidence="14 15">ZN3</strain>
    </source>
</reference>
<dbReference type="FunFam" id="1.20.120.1200:FF:000001">
    <property type="entry name" value="NADH-quinone oxidoreductase subunit J"/>
    <property type="match status" value="1"/>
</dbReference>
<feature type="transmembrane region" description="Helical" evidence="13">
    <location>
        <begin position="131"/>
        <end position="156"/>
    </location>
</feature>
<feature type="transmembrane region" description="Helical" evidence="13">
    <location>
        <begin position="92"/>
        <end position="111"/>
    </location>
</feature>
<dbReference type="InterPro" id="IPR042106">
    <property type="entry name" value="Nuo/plastoQ_OxRdtase_6_NuoJ"/>
</dbReference>
<evidence type="ECO:0000256" key="10">
    <source>
        <dbReference type="ARBA" id="ARBA00023136"/>
    </source>
</evidence>
<dbReference type="Proteomes" id="UP000503287">
    <property type="component" value="Chromosome"/>
</dbReference>
<evidence type="ECO:0000313" key="15">
    <source>
        <dbReference type="Proteomes" id="UP000503287"/>
    </source>
</evidence>
<dbReference type="Pfam" id="PF00499">
    <property type="entry name" value="Oxidored_q3"/>
    <property type="match status" value="1"/>
</dbReference>
<name>A0A6G6SJS6_PROVU</name>
<dbReference type="PANTHER" id="PTHR33269">
    <property type="entry name" value="NADH-UBIQUINONE OXIDOREDUCTASE CHAIN 6"/>
    <property type="match status" value="1"/>
</dbReference>
<dbReference type="EMBL" id="CP047344">
    <property type="protein sequence ID" value="QIF94677.1"/>
    <property type="molecule type" value="Genomic_DNA"/>
</dbReference>
<accession>A0A6G6SJS6</accession>
<dbReference type="PANTHER" id="PTHR33269:SF17">
    <property type="entry name" value="NADH-UBIQUINONE OXIDOREDUCTASE CHAIN 6"/>
    <property type="match status" value="1"/>
</dbReference>
<keyword evidence="10 13" id="KW-0472">Membrane</keyword>
<dbReference type="NCBIfam" id="NF005162">
    <property type="entry name" value="PRK06638.1-1"/>
    <property type="match status" value="1"/>
</dbReference>
<evidence type="ECO:0000256" key="11">
    <source>
        <dbReference type="ARBA" id="ARBA00025811"/>
    </source>
</evidence>
<keyword evidence="4 13" id="KW-1003">Cell membrane</keyword>
<evidence type="ECO:0000256" key="12">
    <source>
        <dbReference type="ARBA" id="ARBA00047712"/>
    </source>
</evidence>
<keyword evidence="7" id="KW-1278">Translocase</keyword>
<evidence type="ECO:0000256" key="7">
    <source>
        <dbReference type="ARBA" id="ARBA00022967"/>
    </source>
</evidence>
<feature type="transmembrane region" description="Helical" evidence="13">
    <location>
        <begin position="56"/>
        <end position="76"/>
    </location>
</feature>
<comment type="function">
    <text evidence="13">NDH-1 shuttles electrons from NADH, via FMN and iron-sulfur (Fe-S) centers, to quinones in the respiratory chain. Couples the redox reaction to proton translocation (for every two electrons transferred, four hydrogen ions are translocated across the cytoplasmic membrane), and thus conserves the redox energy in a proton gradient.</text>
</comment>
<keyword evidence="15" id="KW-1185">Reference proteome</keyword>
<dbReference type="GO" id="GO:0048038">
    <property type="term" value="F:quinone binding"/>
    <property type="evidence" value="ECO:0007669"/>
    <property type="project" value="UniProtKB-UniRule"/>
</dbReference>
<keyword evidence="6 13" id="KW-0874">Quinone</keyword>
<feature type="transmembrane region" description="Helical" evidence="13">
    <location>
        <begin position="28"/>
        <end position="50"/>
    </location>
</feature>
<evidence type="ECO:0000256" key="5">
    <source>
        <dbReference type="ARBA" id="ARBA00022692"/>
    </source>
</evidence>
<dbReference type="GO" id="GO:0005886">
    <property type="term" value="C:plasma membrane"/>
    <property type="evidence" value="ECO:0007669"/>
    <property type="project" value="UniProtKB-SubCell"/>
</dbReference>
<gene>
    <name evidence="14" type="primary">nuoJ</name>
    <name evidence="14" type="ORF">GTH24_12525</name>
</gene>
<evidence type="ECO:0000256" key="3">
    <source>
        <dbReference type="ARBA" id="ARBA00019907"/>
    </source>
</evidence>
<evidence type="ECO:0000256" key="9">
    <source>
        <dbReference type="ARBA" id="ARBA00023027"/>
    </source>
</evidence>
<dbReference type="Gene3D" id="1.20.120.1200">
    <property type="entry name" value="NADH-ubiquinone/plastoquinone oxidoreductase chain 6, subunit NuoJ"/>
    <property type="match status" value="1"/>
</dbReference>
<dbReference type="EC" id="7.1.1.-" evidence="13"/>
<evidence type="ECO:0000256" key="6">
    <source>
        <dbReference type="ARBA" id="ARBA00022719"/>
    </source>
</evidence>
<protein>
    <recommendedName>
        <fullName evidence="3 13">NADH-quinone oxidoreductase subunit J</fullName>
        <ecNumber evidence="13">7.1.1.-</ecNumber>
    </recommendedName>
</protein>
<evidence type="ECO:0000256" key="1">
    <source>
        <dbReference type="ARBA" id="ARBA00004651"/>
    </source>
</evidence>
<dbReference type="OrthoDB" id="9790848at2"/>
<evidence type="ECO:0000313" key="14">
    <source>
        <dbReference type="EMBL" id="QIF94677.1"/>
    </source>
</evidence>